<accession>H3A107</accession>
<dbReference type="AlphaFoldDB" id="H3A107"/>
<dbReference type="PANTHER" id="PTHR35450">
    <property type="entry name" value="REVERSE TRANSCRIPTASE DOMAIN-CONTAINING PROTEIN"/>
    <property type="match status" value="1"/>
</dbReference>
<reference evidence="2" key="1">
    <citation type="submission" date="2011-08" db="EMBL/GenBank/DDBJ databases">
        <title>The draft genome of Latimeria chalumnae.</title>
        <authorList>
            <person name="Di Palma F."/>
            <person name="Alfoldi J."/>
            <person name="Johnson J."/>
            <person name="Berlin A."/>
            <person name="Gnerre S."/>
            <person name="Jaffe D."/>
            <person name="MacCallum I."/>
            <person name="Young S."/>
            <person name="Walker B.J."/>
            <person name="Lander E."/>
            <person name="Lindblad-Toh K."/>
        </authorList>
    </citation>
    <scope>NUCLEOTIDE SEQUENCE [LARGE SCALE GENOMIC DNA]</scope>
    <source>
        <strain evidence="2">Wild caught</strain>
    </source>
</reference>
<sequence>SQDIGMEFGLDKCVKATFQLGKFTFTENIELRKDVTIKELAQEGAYKYLGVDESDGIQHAKMKQKIKKEYCRRVRLVLRSELKADTDQLYLPRQEGGRGFIQLETAYKTSVMGMDTYLQYIGDRYLHLVLEHEARKAKYSIIKMARELRVETRLEEKSPDDRPAVEKAKITKHAMRQLLRNANCAYIDLTASFQWLQGSGLKGETESFIMSAQNQALSTRYYHTHILKECKMCHHHGKHLDHILTACPVLVPNEYLNHHNRAASYIHWHVSKNFKMEVTDKWYQHQPQPVTENQEVTILWDMHVHTDRLLSANNPDIIVKDKKKKICILIDVTVPSDINIAAKEIEKLIKCKDLQMEIQRMWGMHITIIPVVDCATGLIKKGMNEWV</sequence>
<reference evidence="1" key="3">
    <citation type="submission" date="2025-09" db="UniProtKB">
        <authorList>
            <consortium name="Ensembl"/>
        </authorList>
    </citation>
    <scope>IDENTIFICATION</scope>
</reference>
<evidence type="ECO:0008006" key="3">
    <source>
        <dbReference type="Google" id="ProtNLM"/>
    </source>
</evidence>
<dbReference type="Proteomes" id="UP000008672">
    <property type="component" value="Unassembled WGS sequence"/>
</dbReference>
<protein>
    <recommendedName>
        <fullName evidence="3">Reverse transcriptase domain-containing protein</fullName>
    </recommendedName>
</protein>
<keyword evidence="2" id="KW-1185">Reference proteome</keyword>
<reference evidence="1" key="2">
    <citation type="submission" date="2025-08" db="UniProtKB">
        <authorList>
            <consortium name="Ensembl"/>
        </authorList>
    </citation>
    <scope>IDENTIFICATION</scope>
</reference>
<evidence type="ECO:0000313" key="2">
    <source>
        <dbReference type="Proteomes" id="UP000008672"/>
    </source>
</evidence>
<dbReference type="eggNOG" id="ENOG502S0E1">
    <property type="taxonomic scope" value="Eukaryota"/>
</dbReference>
<dbReference type="InParanoid" id="H3A107"/>
<proteinExistence type="predicted"/>
<dbReference type="GeneTree" id="ENSGT00940000163438"/>
<dbReference type="PANTHER" id="PTHR35450:SF2">
    <property type="entry name" value="REVERSE TRANSCRIPTASE DOMAIN-CONTAINING PROTEIN"/>
    <property type="match status" value="1"/>
</dbReference>
<organism evidence="1 2">
    <name type="scientific">Latimeria chalumnae</name>
    <name type="common">Coelacanth</name>
    <dbReference type="NCBI Taxonomy" id="7897"/>
    <lineage>
        <taxon>Eukaryota</taxon>
        <taxon>Metazoa</taxon>
        <taxon>Chordata</taxon>
        <taxon>Craniata</taxon>
        <taxon>Vertebrata</taxon>
        <taxon>Euteleostomi</taxon>
        <taxon>Coelacanthiformes</taxon>
        <taxon>Coelacanthidae</taxon>
        <taxon>Latimeria</taxon>
    </lineage>
</organism>
<dbReference type="OMA" id="MENTIMY"/>
<name>H3A107_LATCH</name>
<dbReference type="HOGENOM" id="CLU_008338_0_0_1"/>
<evidence type="ECO:0000313" key="1">
    <source>
        <dbReference type="Ensembl" id="ENSLACP00000003328.1"/>
    </source>
</evidence>
<dbReference type="Ensembl" id="ENSLACT00000003358.1">
    <property type="protein sequence ID" value="ENSLACP00000003328.1"/>
    <property type="gene ID" value="ENSLACG00000002976.1"/>
</dbReference>
<dbReference type="EMBL" id="AFYH01248007">
    <property type="status" value="NOT_ANNOTATED_CDS"/>
    <property type="molecule type" value="Genomic_DNA"/>
</dbReference>